<organism evidence="7 8">
    <name type="scientific">Saccoglossus kowalevskii</name>
    <name type="common">Acorn worm</name>
    <dbReference type="NCBI Taxonomy" id="10224"/>
    <lineage>
        <taxon>Eukaryota</taxon>
        <taxon>Metazoa</taxon>
        <taxon>Hemichordata</taxon>
        <taxon>Enteropneusta</taxon>
        <taxon>Harrimaniidae</taxon>
        <taxon>Saccoglossus</taxon>
    </lineage>
</organism>
<keyword evidence="3 5" id="KW-0732">Signal</keyword>
<keyword evidence="7" id="KW-1185">Reference proteome</keyword>
<proteinExistence type="predicted"/>
<dbReference type="GeneID" id="102801095"/>
<name>A0ABM0MMP9_SACKO</name>
<dbReference type="Pfam" id="PF00386">
    <property type="entry name" value="C1q"/>
    <property type="match status" value="1"/>
</dbReference>
<dbReference type="InterPro" id="IPR001073">
    <property type="entry name" value="C1q_dom"/>
</dbReference>
<evidence type="ECO:0000256" key="4">
    <source>
        <dbReference type="SAM" id="Coils"/>
    </source>
</evidence>
<dbReference type="PROSITE" id="PS50871">
    <property type="entry name" value="C1Q"/>
    <property type="match status" value="1"/>
</dbReference>
<dbReference type="InterPro" id="IPR008983">
    <property type="entry name" value="Tumour_necrosis_fac-like_dom"/>
</dbReference>
<dbReference type="RefSeq" id="XP_006821290.1">
    <property type="nucleotide sequence ID" value="XM_006821227.1"/>
</dbReference>
<protein>
    <submittedName>
        <fullName evidence="8">Uncharacterized protein LOC102801095</fullName>
    </submittedName>
</protein>
<dbReference type="PANTHER" id="PTHR22923">
    <property type="entry name" value="CEREBELLIN-RELATED"/>
    <property type="match status" value="1"/>
</dbReference>
<dbReference type="Proteomes" id="UP000694865">
    <property type="component" value="Unplaced"/>
</dbReference>
<gene>
    <name evidence="8" type="primary">LOC102801095</name>
</gene>
<evidence type="ECO:0000256" key="2">
    <source>
        <dbReference type="ARBA" id="ARBA00022525"/>
    </source>
</evidence>
<feature type="chain" id="PRO_5046489460" evidence="5">
    <location>
        <begin position="26"/>
        <end position="285"/>
    </location>
</feature>
<keyword evidence="4" id="KW-0175">Coiled coil</keyword>
<dbReference type="SMART" id="SM00110">
    <property type="entry name" value="C1Q"/>
    <property type="match status" value="1"/>
</dbReference>
<feature type="domain" description="C1q" evidence="6">
    <location>
        <begin position="150"/>
        <end position="285"/>
    </location>
</feature>
<keyword evidence="2" id="KW-0964">Secreted</keyword>
<dbReference type="Gene3D" id="2.60.120.40">
    <property type="match status" value="1"/>
</dbReference>
<feature type="coiled-coil region" evidence="4">
    <location>
        <begin position="34"/>
        <end position="110"/>
    </location>
</feature>
<dbReference type="InterPro" id="IPR050822">
    <property type="entry name" value="Cerebellin_Synaptic_Org"/>
</dbReference>
<evidence type="ECO:0000256" key="1">
    <source>
        <dbReference type="ARBA" id="ARBA00004613"/>
    </source>
</evidence>
<accession>A0ABM0MMP9</accession>
<dbReference type="PRINTS" id="PR00007">
    <property type="entry name" value="COMPLEMNTC1Q"/>
</dbReference>
<evidence type="ECO:0000259" key="6">
    <source>
        <dbReference type="PROSITE" id="PS50871"/>
    </source>
</evidence>
<reference evidence="8" key="1">
    <citation type="submission" date="2025-08" db="UniProtKB">
        <authorList>
            <consortium name="RefSeq"/>
        </authorList>
    </citation>
    <scope>IDENTIFICATION</scope>
    <source>
        <tissue evidence="8">Testes</tissue>
    </source>
</reference>
<evidence type="ECO:0000256" key="5">
    <source>
        <dbReference type="SAM" id="SignalP"/>
    </source>
</evidence>
<dbReference type="SUPFAM" id="SSF49842">
    <property type="entry name" value="TNF-like"/>
    <property type="match status" value="1"/>
</dbReference>
<evidence type="ECO:0000313" key="8">
    <source>
        <dbReference type="RefSeq" id="XP_006821290.1"/>
    </source>
</evidence>
<evidence type="ECO:0000256" key="3">
    <source>
        <dbReference type="ARBA" id="ARBA00022729"/>
    </source>
</evidence>
<feature type="signal peptide" evidence="5">
    <location>
        <begin position="1"/>
        <end position="25"/>
    </location>
</feature>
<sequence length="285" mass="32491">MYENSVRLAACVVLLCFVLPTAVYTTDGRLVRHVEDLSQEFNSLKIEYLNMLRKIEKLDVTLATQDEALQDTWFKMGRLEEKVDRQTSELQETKATIKEQKARIDYLEEVENTRRLMHYGNGGGFTRSKPMRLHRPEKRTNVMREVVKKQNTGNVAFSATRTSPLLGDSSEAQNITFDLAFVNEGDDFDLDTGIFTCEVEGTYYFSFTMRSYDAKHIGVILMKGNEGVVSMATDADDRSVMQTQSVMLTLSVGDLIYLRLTPSEDFAIYGNSFNYITFNSFLVFA</sequence>
<evidence type="ECO:0000313" key="7">
    <source>
        <dbReference type="Proteomes" id="UP000694865"/>
    </source>
</evidence>
<dbReference type="PANTHER" id="PTHR22923:SF62">
    <property type="entry name" value="CVP18"/>
    <property type="match status" value="1"/>
</dbReference>
<comment type="subcellular location">
    <subcellularLocation>
        <location evidence="1">Secreted</location>
    </subcellularLocation>
</comment>